<name>A0A0F9MSU1_9ZZZZ</name>
<dbReference type="AlphaFoldDB" id="A0A0F9MSU1"/>
<accession>A0A0F9MSU1</accession>
<sequence length="51" mass="5934">MAKKKGEIKKSETLLDMVLGRMKISCPSHKRFKRVTFEYESGITITIEMQD</sequence>
<gene>
    <name evidence="1" type="ORF">LCGC14_1053010</name>
</gene>
<dbReference type="EMBL" id="LAZR01004415">
    <property type="protein sequence ID" value="KKN08799.1"/>
    <property type="molecule type" value="Genomic_DNA"/>
</dbReference>
<protein>
    <submittedName>
        <fullName evidence="1">Uncharacterized protein</fullName>
    </submittedName>
</protein>
<proteinExistence type="predicted"/>
<evidence type="ECO:0000313" key="1">
    <source>
        <dbReference type="EMBL" id="KKN08799.1"/>
    </source>
</evidence>
<organism evidence="1">
    <name type="scientific">marine sediment metagenome</name>
    <dbReference type="NCBI Taxonomy" id="412755"/>
    <lineage>
        <taxon>unclassified sequences</taxon>
        <taxon>metagenomes</taxon>
        <taxon>ecological metagenomes</taxon>
    </lineage>
</organism>
<comment type="caution">
    <text evidence="1">The sequence shown here is derived from an EMBL/GenBank/DDBJ whole genome shotgun (WGS) entry which is preliminary data.</text>
</comment>
<reference evidence="1" key="1">
    <citation type="journal article" date="2015" name="Nature">
        <title>Complex archaea that bridge the gap between prokaryotes and eukaryotes.</title>
        <authorList>
            <person name="Spang A."/>
            <person name="Saw J.H."/>
            <person name="Jorgensen S.L."/>
            <person name="Zaremba-Niedzwiedzka K."/>
            <person name="Martijn J."/>
            <person name="Lind A.E."/>
            <person name="van Eijk R."/>
            <person name="Schleper C."/>
            <person name="Guy L."/>
            <person name="Ettema T.J."/>
        </authorList>
    </citation>
    <scope>NUCLEOTIDE SEQUENCE</scope>
</reference>